<protein>
    <submittedName>
        <fullName evidence="7">Uncharacterized protein</fullName>
    </submittedName>
</protein>
<keyword evidence="3 6" id="KW-1133">Transmembrane helix</keyword>
<keyword evidence="4 6" id="KW-0472">Membrane</keyword>
<evidence type="ECO:0000313" key="7">
    <source>
        <dbReference type="EMBL" id="KAF2823289.1"/>
    </source>
</evidence>
<reference evidence="7" key="1">
    <citation type="journal article" date="2020" name="Stud. Mycol.">
        <title>101 Dothideomycetes genomes: a test case for predicting lifestyles and emergence of pathogens.</title>
        <authorList>
            <person name="Haridas S."/>
            <person name="Albert R."/>
            <person name="Binder M."/>
            <person name="Bloem J."/>
            <person name="Labutti K."/>
            <person name="Salamov A."/>
            <person name="Andreopoulos B."/>
            <person name="Baker S."/>
            <person name="Barry K."/>
            <person name="Bills G."/>
            <person name="Bluhm B."/>
            <person name="Cannon C."/>
            <person name="Castanera R."/>
            <person name="Culley D."/>
            <person name="Daum C."/>
            <person name="Ezra D."/>
            <person name="Gonzalez J."/>
            <person name="Henrissat B."/>
            <person name="Kuo A."/>
            <person name="Liang C."/>
            <person name="Lipzen A."/>
            <person name="Lutzoni F."/>
            <person name="Magnuson J."/>
            <person name="Mondo S."/>
            <person name="Nolan M."/>
            <person name="Ohm R."/>
            <person name="Pangilinan J."/>
            <person name="Park H.-J."/>
            <person name="Ramirez L."/>
            <person name="Alfaro M."/>
            <person name="Sun H."/>
            <person name="Tritt A."/>
            <person name="Yoshinaga Y."/>
            <person name="Zwiers L.-H."/>
            <person name="Turgeon B."/>
            <person name="Goodwin S."/>
            <person name="Spatafora J."/>
            <person name="Crous P."/>
            <person name="Grigoriev I."/>
        </authorList>
    </citation>
    <scope>NUCLEOTIDE SEQUENCE</scope>
    <source>
        <strain evidence="7">CBS 113818</strain>
    </source>
</reference>
<dbReference type="AlphaFoldDB" id="A0A6A6ZRQ1"/>
<feature type="transmembrane region" description="Helical" evidence="6">
    <location>
        <begin position="228"/>
        <end position="251"/>
    </location>
</feature>
<feature type="region of interest" description="Disordered" evidence="5">
    <location>
        <begin position="177"/>
        <end position="224"/>
    </location>
</feature>
<dbReference type="SUPFAM" id="SSF50370">
    <property type="entry name" value="Ricin B-like lectins"/>
    <property type="match status" value="1"/>
</dbReference>
<evidence type="ECO:0000313" key="8">
    <source>
        <dbReference type="Proteomes" id="UP000799424"/>
    </source>
</evidence>
<evidence type="ECO:0000256" key="3">
    <source>
        <dbReference type="ARBA" id="ARBA00022989"/>
    </source>
</evidence>
<evidence type="ECO:0000256" key="5">
    <source>
        <dbReference type="SAM" id="MobiDB-lite"/>
    </source>
</evidence>
<evidence type="ECO:0000256" key="6">
    <source>
        <dbReference type="SAM" id="Phobius"/>
    </source>
</evidence>
<name>A0A6A6ZRQ1_9PLEO</name>
<organism evidence="7 8">
    <name type="scientific">Ophiobolus disseminans</name>
    <dbReference type="NCBI Taxonomy" id="1469910"/>
    <lineage>
        <taxon>Eukaryota</taxon>
        <taxon>Fungi</taxon>
        <taxon>Dikarya</taxon>
        <taxon>Ascomycota</taxon>
        <taxon>Pezizomycotina</taxon>
        <taxon>Dothideomycetes</taxon>
        <taxon>Pleosporomycetidae</taxon>
        <taxon>Pleosporales</taxon>
        <taxon>Pleosporineae</taxon>
        <taxon>Phaeosphaeriaceae</taxon>
        <taxon>Ophiobolus</taxon>
    </lineage>
</organism>
<dbReference type="OrthoDB" id="5344815at2759"/>
<dbReference type="GO" id="GO:0071944">
    <property type="term" value="C:cell periphery"/>
    <property type="evidence" value="ECO:0007669"/>
    <property type="project" value="UniProtKB-ARBA"/>
</dbReference>
<evidence type="ECO:0000256" key="4">
    <source>
        <dbReference type="ARBA" id="ARBA00023136"/>
    </source>
</evidence>
<dbReference type="InterPro" id="IPR035992">
    <property type="entry name" value="Ricin_B-like_lectins"/>
</dbReference>
<evidence type="ECO:0000256" key="2">
    <source>
        <dbReference type="ARBA" id="ARBA00022692"/>
    </source>
</evidence>
<evidence type="ECO:0000256" key="1">
    <source>
        <dbReference type="ARBA" id="ARBA00004167"/>
    </source>
</evidence>
<dbReference type="GO" id="GO:0016020">
    <property type="term" value="C:membrane"/>
    <property type="evidence" value="ECO:0007669"/>
    <property type="project" value="UniProtKB-SubCell"/>
</dbReference>
<accession>A0A6A6ZRQ1</accession>
<dbReference type="PANTHER" id="PTHR15549:SF33">
    <property type="entry name" value="MEMBRANE PROTEIN WSC4, PUTATIVE (AFU_ORTHOLOGUE AFUA_5G09020)-RELATED"/>
    <property type="match status" value="1"/>
</dbReference>
<dbReference type="Gene3D" id="2.80.10.50">
    <property type="match status" value="1"/>
</dbReference>
<feature type="region of interest" description="Disordered" evidence="5">
    <location>
        <begin position="266"/>
        <end position="322"/>
    </location>
</feature>
<sequence length="322" mass="34352">MSEMQTRHQRRAEDFSRIMFYTISSRALENSALNVGVTGKKGNTVQIGNTADTSSENWQFFLQSDRYFIRNFDRGAEMQLGLSETDKLVPKLYPQSGNISQQWNLTRSGNYWHMSNGLEPGVVLIMGSGKAVQMQGDAPDLNKDWQIQENPSAATAQPLTGSWTTFLSNFVSPTPSPSASSSASATSTSISTTTNAPSPSNTSPSSSASTNTASSATTSSSSSISPGAIAGIAIAAVVLIGGAAFVLWFFLVKRRRPAPPVYAHEDPYTHADPYATPGSTPPAVPEKYAYTPELASPPVELPAGEMRSGRSELASPVWSSGK</sequence>
<keyword evidence="8" id="KW-1185">Reference proteome</keyword>
<comment type="subcellular location">
    <subcellularLocation>
        <location evidence="1">Membrane</location>
        <topology evidence="1">Single-pass membrane protein</topology>
    </subcellularLocation>
</comment>
<gene>
    <name evidence="7" type="ORF">CC86DRAFT_409211</name>
</gene>
<dbReference type="EMBL" id="MU006232">
    <property type="protein sequence ID" value="KAF2823289.1"/>
    <property type="molecule type" value="Genomic_DNA"/>
</dbReference>
<dbReference type="Proteomes" id="UP000799424">
    <property type="component" value="Unassembled WGS sequence"/>
</dbReference>
<keyword evidence="2 6" id="KW-0812">Transmembrane</keyword>
<proteinExistence type="predicted"/>
<dbReference type="InterPro" id="IPR051694">
    <property type="entry name" value="Immunoregulatory_rcpt-like"/>
</dbReference>
<dbReference type="PANTHER" id="PTHR15549">
    <property type="entry name" value="PAIRED IMMUNOGLOBULIN-LIKE TYPE 2 RECEPTOR"/>
    <property type="match status" value="1"/>
</dbReference>